<organism evidence="1 2">
    <name type="scientific">ssRNA phage Gerhypos.3_9</name>
    <dbReference type="NCBI Taxonomy" id="2786308"/>
    <lineage>
        <taxon>Viruses</taxon>
        <taxon>Riboviria</taxon>
        <taxon>Orthornavirae</taxon>
        <taxon>Lenarviricota</taxon>
        <taxon>Leviviricetes</taxon>
        <taxon>Norzivirales</taxon>
        <taxon>Fiersviridae</taxon>
        <taxon>Chahsmivirus</taxon>
        <taxon>Chahsmivirus choradaptatum</taxon>
    </lineage>
</organism>
<dbReference type="Proteomes" id="UP000677945">
    <property type="component" value="Segment"/>
</dbReference>
<proteinExistence type="predicted"/>
<evidence type="ECO:0000313" key="1">
    <source>
        <dbReference type="EMBL" id="DAD51821.1"/>
    </source>
</evidence>
<name>A0A8S5L3C1_9VIRU</name>
<dbReference type="RefSeq" id="YP_010769205.1">
    <property type="nucleotide sequence ID" value="NC_073908.1"/>
</dbReference>
<reference evidence="1" key="1">
    <citation type="submission" date="2020-09" db="EMBL/GenBank/DDBJ databases">
        <title>Leviviricetes taxonomy.</title>
        <authorList>
            <person name="Stockdale S.R."/>
            <person name="Callanan J."/>
            <person name="Adriaenssens E.M."/>
            <person name="Kuhn J.H."/>
            <person name="Rumnieks J."/>
            <person name="Shkoporov A."/>
            <person name="Draper L.A."/>
            <person name="Ross P."/>
            <person name="Hill C."/>
        </authorList>
    </citation>
    <scope>NUCLEOTIDE SEQUENCE</scope>
</reference>
<keyword evidence="2" id="KW-1185">Reference proteome</keyword>
<dbReference type="KEGG" id="vg:80398158"/>
<evidence type="ECO:0000313" key="2">
    <source>
        <dbReference type="Proteomes" id="UP000677945"/>
    </source>
</evidence>
<gene>
    <name evidence="1" type="primary">Gerhypos.3_9_1</name>
</gene>
<protein>
    <submittedName>
        <fullName evidence="1">Uncharacterized protein</fullName>
    </submittedName>
</protein>
<accession>A0A8S5L3C1</accession>
<dbReference type="EMBL" id="BK013929">
    <property type="protein sequence ID" value="DAD51821.1"/>
    <property type="molecule type" value="Genomic_RNA"/>
</dbReference>
<feature type="non-terminal residue" evidence="1">
    <location>
        <position position="1"/>
    </location>
</feature>
<sequence length="75" mass="8466">GRYFMPNKTPTTGVSVQRTLLKLEFEGYARIVNQKHGFTVLQDLTDSNFDVESLSDDELQRVVSVLKDMAHLPPA</sequence>
<dbReference type="GeneID" id="80398158"/>